<sequence length="51" mass="6001">MPSLYLLACFMWRFVFVVIPSTACPFRGLPREVQVWCRFVFGCNSYGFRTT</sequence>
<dbReference type="HOGENOM" id="CLU_3109987_0_0_1"/>
<dbReference type="Proteomes" id="UP000004995">
    <property type="component" value="Unassembled WGS sequence"/>
</dbReference>
<dbReference type="Gramene" id="KQL14083">
    <property type="protein sequence ID" value="KQL14083"/>
    <property type="gene ID" value="SETIT_024002mg"/>
</dbReference>
<name>K3ZBT1_SETIT</name>
<evidence type="ECO:0000313" key="3">
    <source>
        <dbReference type="Proteomes" id="UP000004995"/>
    </source>
</evidence>
<proteinExistence type="predicted"/>
<keyword evidence="3" id="KW-1185">Reference proteome</keyword>
<dbReference type="EMBL" id="AGNK02001514">
    <property type="status" value="NOT_ANNOTATED_CDS"/>
    <property type="molecule type" value="Genomic_DNA"/>
</dbReference>
<protein>
    <submittedName>
        <fullName evidence="2">Uncharacterized protein</fullName>
    </submittedName>
</protein>
<evidence type="ECO:0000256" key="1">
    <source>
        <dbReference type="SAM" id="SignalP"/>
    </source>
</evidence>
<keyword evidence="1" id="KW-0732">Signal</keyword>
<accession>K3ZBT1</accession>
<reference evidence="2" key="2">
    <citation type="submission" date="2018-08" db="UniProtKB">
        <authorList>
            <consortium name="EnsemblPlants"/>
        </authorList>
    </citation>
    <scope>IDENTIFICATION</scope>
    <source>
        <strain evidence="2">Yugu1</strain>
    </source>
</reference>
<dbReference type="AlphaFoldDB" id="K3ZBT1"/>
<dbReference type="InParanoid" id="K3ZBT1"/>
<dbReference type="EnsemblPlants" id="KQL14083">
    <property type="protein sequence ID" value="KQL14083"/>
    <property type="gene ID" value="SETIT_024002mg"/>
</dbReference>
<reference evidence="3" key="1">
    <citation type="journal article" date="2012" name="Nat. Biotechnol.">
        <title>Reference genome sequence of the model plant Setaria.</title>
        <authorList>
            <person name="Bennetzen J.L."/>
            <person name="Schmutz J."/>
            <person name="Wang H."/>
            <person name="Percifield R."/>
            <person name="Hawkins J."/>
            <person name="Pontaroli A.C."/>
            <person name="Estep M."/>
            <person name="Feng L."/>
            <person name="Vaughn J.N."/>
            <person name="Grimwood J."/>
            <person name="Jenkins J."/>
            <person name="Barry K."/>
            <person name="Lindquist E."/>
            <person name="Hellsten U."/>
            <person name="Deshpande S."/>
            <person name="Wang X."/>
            <person name="Wu X."/>
            <person name="Mitros T."/>
            <person name="Triplett J."/>
            <person name="Yang X."/>
            <person name="Ye C.Y."/>
            <person name="Mauro-Herrera M."/>
            <person name="Wang L."/>
            <person name="Li P."/>
            <person name="Sharma M."/>
            <person name="Sharma R."/>
            <person name="Ronald P.C."/>
            <person name="Panaud O."/>
            <person name="Kellogg E.A."/>
            <person name="Brutnell T.P."/>
            <person name="Doust A.N."/>
            <person name="Tuskan G.A."/>
            <person name="Rokhsar D."/>
            <person name="Devos K.M."/>
        </authorList>
    </citation>
    <scope>NUCLEOTIDE SEQUENCE [LARGE SCALE GENOMIC DNA]</scope>
    <source>
        <strain evidence="3">cv. Yugu1</strain>
    </source>
</reference>
<feature type="chain" id="PRO_5010127627" evidence="1">
    <location>
        <begin position="24"/>
        <end position="51"/>
    </location>
</feature>
<evidence type="ECO:0000313" key="2">
    <source>
        <dbReference type="EnsemblPlants" id="KQL14083"/>
    </source>
</evidence>
<organism evidence="2 3">
    <name type="scientific">Setaria italica</name>
    <name type="common">Foxtail millet</name>
    <name type="synonym">Panicum italicum</name>
    <dbReference type="NCBI Taxonomy" id="4555"/>
    <lineage>
        <taxon>Eukaryota</taxon>
        <taxon>Viridiplantae</taxon>
        <taxon>Streptophyta</taxon>
        <taxon>Embryophyta</taxon>
        <taxon>Tracheophyta</taxon>
        <taxon>Spermatophyta</taxon>
        <taxon>Magnoliopsida</taxon>
        <taxon>Liliopsida</taxon>
        <taxon>Poales</taxon>
        <taxon>Poaceae</taxon>
        <taxon>PACMAD clade</taxon>
        <taxon>Panicoideae</taxon>
        <taxon>Panicodae</taxon>
        <taxon>Paniceae</taxon>
        <taxon>Cenchrinae</taxon>
        <taxon>Setaria</taxon>
    </lineage>
</organism>
<feature type="signal peptide" evidence="1">
    <location>
        <begin position="1"/>
        <end position="23"/>
    </location>
</feature>